<evidence type="ECO:0000313" key="2">
    <source>
        <dbReference type="Proteomes" id="UP001180551"/>
    </source>
</evidence>
<gene>
    <name evidence="1" type="ORF">RM550_16035</name>
</gene>
<protein>
    <submittedName>
        <fullName evidence="1">Uncharacterized protein</fullName>
    </submittedName>
</protein>
<keyword evidence="2" id="KW-1185">Reference proteome</keyword>
<organism evidence="1 2">
    <name type="scientific">Streptomyces mooreae</name>
    <dbReference type="NCBI Taxonomy" id="3075523"/>
    <lineage>
        <taxon>Bacteria</taxon>
        <taxon>Bacillati</taxon>
        <taxon>Actinomycetota</taxon>
        <taxon>Actinomycetes</taxon>
        <taxon>Kitasatosporales</taxon>
        <taxon>Streptomycetaceae</taxon>
        <taxon>Streptomyces</taxon>
    </lineage>
</organism>
<dbReference type="EMBL" id="JAVRFE010000018">
    <property type="protein sequence ID" value="MDT0457232.1"/>
    <property type="molecule type" value="Genomic_DNA"/>
</dbReference>
<dbReference type="Proteomes" id="UP001180551">
    <property type="component" value="Unassembled WGS sequence"/>
</dbReference>
<comment type="caution">
    <text evidence="1">The sequence shown here is derived from an EMBL/GenBank/DDBJ whole genome shotgun (WGS) entry which is preliminary data.</text>
</comment>
<accession>A0ABU2T8I0</accession>
<sequence length="251" mass="26694">MIRSPGCLFLAVLAVALISYALYWLASAGDRARSNALADAADNAGRVARELERSARDGSLSGNEVKKILLSGPSPGRLIRTTSRNSDEATVRALIAGTGMTFGIPYPSQARESQCYVFRVTGRRVVFHEESESHCGYVTDQHQVTQDIDSTAAALAHEVLSAVKEAPGAEAERVGSSVDSVVRSYRGQLVAQPVHTASSATFVVRFHTVYATRGVDADNCFSVSFTGLGTAAMRSKIAPPSKDGPWRAACS</sequence>
<evidence type="ECO:0000313" key="1">
    <source>
        <dbReference type="EMBL" id="MDT0457232.1"/>
    </source>
</evidence>
<dbReference type="RefSeq" id="WP_311624376.1">
    <property type="nucleotide sequence ID" value="NZ_JAVRFE010000018.1"/>
</dbReference>
<proteinExistence type="predicted"/>
<reference evidence="1" key="1">
    <citation type="submission" date="2024-05" db="EMBL/GenBank/DDBJ databases">
        <title>30 novel species of actinomycetes from the DSMZ collection.</title>
        <authorList>
            <person name="Nouioui I."/>
        </authorList>
    </citation>
    <scope>NUCLEOTIDE SEQUENCE</scope>
    <source>
        <strain evidence="1">DSM 41527</strain>
    </source>
</reference>
<name>A0ABU2T8I0_9ACTN</name>